<dbReference type="EMBL" id="FSRL01000001">
    <property type="protein sequence ID" value="SIN76468.1"/>
    <property type="molecule type" value="Genomic_DNA"/>
</dbReference>
<dbReference type="RefSeq" id="WP_175570401.1">
    <property type="nucleotide sequence ID" value="NZ_FSRL01000001.1"/>
</dbReference>
<dbReference type="PANTHER" id="PTHR42928">
    <property type="entry name" value="TRICARBOXYLATE-BINDING PROTEIN"/>
    <property type="match status" value="1"/>
</dbReference>
<accession>A0A1N6E0B9</accession>
<dbReference type="AlphaFoldDB" id="A0A1N6E0B9"/>
<evidence type="ECO:0000313" key="4">
    <source>
        <dbReference type="Proteomes" id="UP000184932"/>
    </source>
</evidence>
<evidence type="ECO:0000256" key="1">
    <source>
        <dbReference type="ARBA" id="ARBA00006987"/>
    </source>
</evidence>
<sequence>MKRRTLLTTITAAMAGLALAGPATAQDFPSDTIRLIVPYPPGGGSDSITRAFGAALEEVSGQAVVVENIPGSEGINGMLALKNAAPDGYTIAMNGSSDVTAPLAFRDQPPYELSDFSCAGAIFKTPAWIVSHADNGYEDLGDFLEAAKEKPGELILGTTGKLSATDFVASTVKGTSGADFKVVPFGGGGPLRKAVMANQVDAGVILAPVFLPEIQAGELNVLAAAGDMSEINYEPARATKHIKEWGADIEVALIRGIWMPAGVPEDVQAKMSELVSQAIKSESFTAFGENFGFGAHAMSGADFCARLPQEVEDLKTVLSKYVER</sequence>
<dbReference type="SUPFAM" id="SSF53850">
    <property type="entry name" value="Periplasmic binding protein-like II"/>
    <property type="match status" value="1"/>
</dbReference>
<keyword evidence="4" id="KW-1185">Reference proteome</keyword>
<keyword evidence="2" id="KW-0732">Signal</keyword>
<dbReference type="Gene3D" id="3.40.190.10">
    <property type="entry name" value="Periplasmic binding protein-like II"/>
    <property type="match status" value="1"/>
</dbReference>
<dbReference type="InterPro" id="IPR042100">
    <property type="entry name" value="Bug_dom1"/>
</dbReference>
<organism evidence="3 4">
    <name type="scientific">Vannielia litorea</name>
    <dbReference type="NCBI Taxonomy" id="1217970"/>
    <lineage>
        <taxon>Bacteria</taxon>
        <taxon>Pseudomonadati</taxon>
        <taxon>Pseudomonadota</taxon>
        <taxon>Alphaproteobacteria</taxon>
        <taxon>Rhodobacterales</taxon>
        <taxon>Paracoccaceae</taxon>
        <taxon>Vannielia</taxon>
    </lineage>
</organism>
<evidence type="ECO:0000256" key="2">
    <source>
        <dbReference type="SAM" id="SignalP"/>
    </source>
</evidence>
<protein>
    <submittedName>
        <fullName evidence="3">Tripartite-type tricarboxylate transporter, receptor component TctC</fullName>
    </submittedName>
</protein>
<dbReference type="CDD" id="cd07012">
    <property type="entry name" value="PBP2_Bug_TTT"/>
    <property type="match status" value="1"/>
</dbReference>
<keyword evidence="3" id="KW-0675">Receptor</keyword>
<evidence type="ECO:0000313" key="3">
    <source>
        <dbReference type="EMBL" id="SIN76468.1"/>
    </source>
</evidence>
<gene>
    <name evidence="3" type="ORF">SAMN05444002_0199</name>
</gene>
<dbReference type="STRING" id="1217970.SAMN05444002_0199"/>
<dbReference type="Proteomes" id="UP000184932">
    <property type="component" value="Unassembled WGS sequence"/>
</dbReference>
<dbReference type="PANTHER" id="PTHR42928:SF5">
    <property type="entry name" value="BLR1237 PROTEIN"/>
    <property type="match status" value="1"/>
</dbReference>
<feature type="signal peptide" evidence="2">
    <location>
        <begin position="1"/>
        <end position="25"/>
    </location>
</feature>
<dbReference type="Gene3D" id="3.40.190.150">
    <property type="entry name" value="Bordetella uptake gene, domain 1"/>
    <property type="match status" value="1"/>
</dbReference>
<comment type="similarity">
    <text evidence="1">Belongs to the UPF0065 (bug) family.</text>
</comment>
<name>A0A1N6E0B9_9RHOB</name>
<dbReference type="Pfam" id="PF03401">
    <property type="entry name" value="TctC"/>
    <property type="match status" value="1"/>
</dbReference>
<feature type="chain" id="PRO_5012726422" evidence="2">
    <location>
        <begin position="26"/>
        <end position="324"/>
    </location>
</feature>
<reference evidence="4" key="1">
    <citation type="submission" date="2016-11" db="EMBL/GenBank/DDBJ databases">
        <authorList>
            <person name="Varghese N."/>
            <person name="Submissions S."/>
        </authorList>
    </citation>
    <scope>NUCLEOTIDE SEQUENCE [LARGE SCALE GENOMIC DNA]</scope>
    <source>
        <strain evidence="4">DSM 29440</strain>
    </source>
</reference>
<dbReference type="InterPro" id="IPR005064">
    <property type="entry name" value="BUG"/>
</dbReference>
<proteinExistence type="inferred from homology"/>
<dbReference type="PIRSF" id="PIRSF017082">
    <property type="entry name" value="YflP"/>
    <property type="match status" value="1"/>
</dbReference>